<evidence type="ECO:0000313" key="3">
    <source>
        <dbReference type="Proteomes" id="UP001189429"/>
    </source>
</evidence>
<dbReference type="Proteomes" id="UP001189429">
    <property type="component" value="Unassembled WGS sequence"/>
</dbReference>
<accession>A0ABN9UZR8</accession>
<evidence type="ECO:0000313" key="2">
    <source>
        <dbReference type="EMBL" id="CAK0865847.1"/>
    </source>
</evidence>
<name>A0ABN9UZR8_9DINO</name>
<proteinExistence type="predicted"/>
<comment type="caution">
    <text evidence="2">The sequence shown here is derived from an EMBL/GenBank/DDBJ whole genome shotgun (WGS) entry which is preliminary data.</text>
</comment>
<keyword evidence="1" id="KW-0175">Coiled coil</keyword>
<reference evidence="2" key="1">
    <citation type="submission" date="2023-10" db="EMBL/GenBank/DDBJ databases">
        <authorList>
            <person name="Chen Y."/>
            <person name="Shah S."/>
            <person name="Dougan E. K."/>
            <person name="Thang M."/>
            <person name="Chan C."/>
        </authorList>
    </citation>
    <scope>NUCLEOTIDE SEQUENCE [LARGE SCALE GENOMIC DNA]</scope>
</reference>
<keyword evidence="3" id="KW-1185">Reference proteome</keyword>
<dbReference type="EMBL" id="CAUYUJ010016493">
    <property type="protein sequence ID" value="CAK0865847.1"/>
    <property type="molecule type" value="Genomic_DNA"/>
</dbReference>
<feature type="coiled-coil region" evidence="1">
    <location>
        <begin position="78"/>
        <end position="133"/>
    </location>
</feature>
<protein>
    <submittedName>
        <fullName evidence="2">Uncharacterized protein</fullName>
    </submittedName>
</protein>
<gene>
    <name evidence="2" type="ORF">PCOR1329_LOCUS53265</name>
</gene>
<sequence>MSACPVLVWTLLRLRTDIPTRATLSPSDVKEWSELPADIYEKSKGALSHSSRQKVENARRAAAAGLLGAAGREVPQAVDKAARALQNAKGRLANNKDKALKLLEAVSTSEAEVVKLEKELESAKRDAAKLYGACALAAGAFTTQQLKAKLGETPTEGISLADFLKSPQAAVDELDSACRPTEPHQHEVDFPLRRLRALRALSKMTGDDLVHTTDQHKLNAITIFATLAEATPSLDIGTLQGIAACANEAQLAAAPPSGSGALDADGGGHDLRTFFGYRVCLKCFQYAKEVKGKHRGLGLACAPALKPSAQAASRAAMRPATQELDVRAARTQAGAEAAGLRIDFRDKYREPESKGPRLYISKHELVKIKGVTAGDGGAKAQPAATPPSGSGALDVDGGGHDLRTFFGYRVCLKCFQYAKEVKSKHRGLGLACAPALKPSAQAANRAAVRPATQGLDVRAARTQLQPMVLERGVASSVMVFFRVTHSMTFYSYVVLDAPAGFDFGSTCSISDLDSPYYADWHSLAWGEDLTGPNSLTRAFGSNWTCEGAHWEFEAWDLTTPPTTNYTRAILRVGRAMPSGTLWGFRVQVKNSPSYDAAQHDGWKVWIRSPEGYPVDGSQYTLQFNAERIATVPDSIFDRSWGTYAEPLRNAAPLGFPASLHPTSVNQLSTRVTVYPIETSLDDDSLSSIRITAPVGYEWDLEGANGFHGYIDGVTCLDCVIDVTPQATHSNELTLPSVVLRAGRQYGFEALLKLPDLPPFKSMNAFFLEIGYDSDEGSLRMQAGVIEPPLLQVVYDVRVMSLCNVAMYTENVLEFRMTLTSAIPANGGFVFEGDESTRNSNIECWPQPLEGTLHLPEEASCSVQKHKVTRLPLIMLGAVEEGLPAGTYGFRFVGVTNANVQTGTLAYWKIGTYADLYNYPQMQVLDLAATVPASQLLGAIGSAGLLSAPEWEAAAMGRDDRPLAANKLTFYFSLASDMQFAWDGSDVILALRGPYGVVFEENCLGMLQTLPIGISNTSNSAEVAEAADDISRWPCSYSTVDSQTWCPSEISAWPEGLKFTSCVGIGGNTAKLSIPNAFILNLDSGFLKEKTFAFQVGLQNPTDNTTLNQWAIDVGAEASLAFESFTVHTFELVSSNLTATSHAVANASDTTEYLPVAILFTPHYTVPGRLDANGEVGEAEGELHVDAPAGFTLERSASSFCVRTLLEVAGRHPSDSDSNFEDGVDSDMYCLVPSDTQLQIRLRGSKALVAGTTYRLVLYVRNPTEPQPAASWRVHTYKTSATTDETLPLDLAHLDDFEVHARTTTWLVDNLAGEQMGTYTVFNVRATLQLGEHLYNGEYLTVSAPPGFLLDAGGGVCDGFAWTAAVIPLPSTEPVCSCDDRACQLTFDVDEGASGDVALEAGYLITFRLSTINPAAGLDETENWWTVTHGSAEGSVVETSVVASWTVYAQLLDLTLSTEVPLAAGSTTTMHIVFTPQAWGSSLELVVEVPDGFDFSGAATNPPIVVDDASTSGSTLFLVGGDFEEFVTTSVQVDNVVLGQAGGPVTVSVRLYDAGGQEVARRLNVYNVYRLPGELSVLDQQLSSQEVVEIGENGAVDPVLPMIPAQTSHLVRAELTFTSSVDMLPGEELILKSLEQPDTPGVFIPALSPAPGLTLCSGQDPATGLWKCNDTASVAVSSQDLLSTTANLEEDSYGISMTLAETLPAASTLRLRVWGTTASGAASSWELTVEDSEALAKSTNDLLDTAITTVAELTVTSSLEFRATETGCPPRSKVTVTLKVQAEQEPVTMLVLLPLGWAPESLNWQAGDSERYIVKVPMDSTEGDILGLGATFQLKAFSPAFTRADTRWFVFSYSQNVGSFGDTTRPYMLGWGAAPGFTVQNLPVAMMYPSIASHQGWLSLIFEVDNDITATYMLLTAPSGFVTSCPTTGLYANLVCSEIRDIGFIEVPGAGMLDNSLNVSLAGGFSQGKSRLFSFCVALNTPERETGNMWSLRLMSSTHAVVEAAIDIPGPPFFGDVLSMKPSMAWNPQPQQGEITTVTFEIEILQKIKYMHALLFSLPEMWRHEIVHVNQVKSLNKLWPVAVGIEWRYYQNLRWIRMLTDVSFSDSIDAVPSGVFQFQFPVRVPFMQPVISEWYLSFCSTIYCEAYDDEANIMASFPVPNDVVSRDAEPFAIAMTASSRRPVGGQALAAAAMLAAALALRAG</sequence>
<evidence type="ECO:0000256" key="1">
    <source>
        <dbReference type="SAM" id="Coils"/>
    </source>
</evidence>
<organism evidence="2 3">
    <name type="scientific">Prorocentrum cordatum</name>
    <dbReference type="NCBI Taxonomy" id="2364126"/>
    <lineage>
        <taxon>Eukaryota</taxon>
        <taxon>Sar</taxon>
        <taxon>Alveolata</taxon>
        <taxon>Dinophyceae</taxon>
        <taxon>Prorocentrales</taxon>
        <taxon>Prorocentraceae</taxon>
        <taxon>Prorocentrum</taxon>
    </lineage>
</organism>